<accession>A0A4Y3W860</accession>
<dbReference type="EMBL" id="BJNF01000026">
    <property type="protein sequence ID" value="GEC15184.1"/>
    <property type="molecule type" value="Genomic_DNA"/>
</dbReference>
<name>A0A4Y3W860_NITWI</name>
<dbReference type="Proteomes" id="UP000318825">
    <property type="component" value="Unassembled WGS sequence"/>
</dbReference>
<reference evidence="1 2" key="1">
    <citation type="submission" date="2019-06" db="EMBL/GenBank/DDBJ databases">
        <title>Whole genome shotgun sequence of Nitrobacter winogradskyi NBRC 14297.</title>
        <authorList>
            <person name="Hosoyama A."/>
            <person name="Uohara A."/>
            <person name="Ohji S."/>
            <person name="Ichikawa N."/>
        </authorList>
    </citation>
    <scope>NUCLEOTIDE SEQUENCE [LARGE SCALE GENOMIC DNA]</scope>
    <source>
        <strain evidence="1 2">NBRC 14297</strain>
    </source>
</reference>
<gene>
    <name evidence="1" type="ORF">NWI01_10760</name>
</gene>
<comment type="caution">
    <text evidence="1">The sequence shown here is derived from an EMBL/GenBank/DDBJ whole genome shotgun (WGS) entry which is preliminary data.</text>
</comment>
<dbReference type="AlphaFoldDB" id="A0A4Y3W860"/>
<dbReference type="RefSeq" id="WP_141382919.1">
    <property type="nucleotide sequence ID" value="NZ_BJNF01000026.1"/>
</dbReference>
<organism evidence="1 2">
    <name type="scientific">Nitrobacter winogradskyi</name>
    <name type="common">Nitrobacter agilis</name>
    <dbReference type="NCBI Taxonomy" id="913"/>
    <lineage>
        <taxon>Bacteria</taxon>
        <taxon>Pseudomonadati</taxon>
        <taxon>Pseudomonadota</taxon>
        <taxon>Alphaproteobacteria</taxon>
        <taxon>Hyphomicrobiales</taxon>
        <taxon>Nitrobacteraceae</taxon>
        <taxon>Nitrobacter</taxon>
    </lineage>
</organism>
<protein>
    <submittedName>
        <fullName evidence="1">Uncharacterized protein</fullName>
    </submittedName>
</protein>
<evidence type="ECO:0000313" key="1">
    <source>
        <dbReference type="EMBL" id="GEC15184.1"/>
    </source>
</evidence>
<proteinExistence type="predicted"/>
<sequence length="65" mass="7024">MLIAIEIAGAIVLTGIYVVGLRTIALNIRDIEMVLTHLLKMERRMTTRNASADVPSTSDGNSPAE</sequence>
<evidence type="ECO:0000313" key="2">
    <source>
        <dbReference type="Proteomes" id="UP000318825"/>
    </source>
</evidence>